<gene>
    <name evidence="5" type="ORF">GCM10008939_13720</name>
</gene>
<evidence type="ECO:0000256" key="2">
    <source>
        <dbReference type="ARBA" id="ARBA00009477"/>
    </source>
</evidence>
<evidence type="ECO:0000313" key="6">
    <source>
        <dbReference type="Proteomes" id="UP000635726"/>
    </source>
</evidence>
<protein>
    <submittedName>
        <fullName evidence="5">RND transporter</fullName>
    </submittedName>
</protein>
<dbReference type="PANTHER" id="PTHR32347">
    <property type="entry name" value="EFFLUX SYSTEM COMPONENT YKNX-RELATED"/>
    <property type="match status" value="1"/>
</dbReference>
<dbReference type="Proteomes" id="UP000635726">
    <property type="component" value="Unassembled WGS sequence"/>
</dbReference>
<accession>A0A917UNC9</accession>
<dbReference type="InterPro" id="IPR050465">
    <property type="entry name" value="UPF0194_transport"/>
</dbReference>
<comment type="similarity">
    <text evidence="2">Belongs to the membrane fusion protein (MFP) (TC 8.A.1) family.</text>
</comment>
<dbReference type="GO" id="GO:0030313">
    <property type="term" value="C:cell envelope"/>
    <property type="evidence" value="ECO:0007669"/>
    <property type="project" value="UniProtKB-SubCell"/>
</dbReference>
<keyword evidence="3" id="KW-0175">Coiled coil</keyword>
<comment type="subcellular location">
    <subcellularLocation>
        <location evidence="1">Cell envelope</location>
    </subcellularLocation>
</comment>
<organism evidence="5 6">
    <name type="scientific">Deinococcus aquiradiocola</name>
    <dbReference type="NCBI Taxonomy" id="393059"/>
    <lineage>
        <taxon>Bacteria</taxon>
        <taxon>Thermotogati</taxon>
        <taxon>Deinococcota</taxon>
        <taxon>Deinococci</taxon>
        <taxon>Deinococcales</taxon>
        <taxon>Deinococcaceae</taxon>
        <taxon>Deinococcus</taxon>
    </lineage>
</organism>
<dbReference type="Pfam" id="PF25954">
    <property type="entry name" value="Beta-barrel_RND_2"/>
    <property type="match status" value="1"/>
</dbReference>
<reference evidence="5" key="1">
    <citation type="journal article" date="2014" name="Int. J. Syst. Evol. Microbiol.">
        <title>Complete genome sequence of Corynebacterium casei LMG S-19264T (=DSM 44701T), isolated from a smear-ripened cheese.</title>
        <authorList>
            <consortium name="US DOE Joint Genome Institute (JGI-PGF)"/>
            <person name="Walter F."/>
            <person name="Albersmeier A."/>
            <person name="Kalinowski J."/>
            <person name="Ruckert C."/>
        </authorList>
    </citation>
    <scope>NUCLEOTIDE SEQUENCE</scope>
    <source>
        <strain evidence="5">JCM 14371</strain>
    </source>
</reference>
<evidence type="ECO:0000256" key="3">
    <source>
        <dbReference type="ARBA" id="ARBA00023054"/>
    </source>
</evidence>
<proteinExistence type="inferred from homology"/>
<name>A0A917UNC9_9DEIO</name>
<sequence length="473" mass="46761">MGGLLLLAVIGGGVVLLRRGDAAPAVTYSTDTATEGTVSVLVNGPGTLGARLSTPYPAPLGGTVTGLPAVGTVVKAGQVVGRVHSDTTDQAVRDAELALQRAQAQLAAQGSSGATSTASRDSAVASARLNVQDAANTAASAHTTLDGQSRLYAAGAISRADLDAARTAAQSADSKLASAQASLTAALRQSSAGQASDADTLRGQQLAVQEARAALADAQATQAKETLRAPAAGLVTSVDAVNGANVAAGTSLLTVADVRAMQVPVQVDETQISQVRVGMPARATLDALDGETVEGRVTAISPTATVSNNISIFTVTVELPNPDGRLRAGMSAQTDIVIAEQGGLVISQKAVETVRTRSYVQRLPADVAAQAARDQPQTAAATQAGGAGASALQVDAAAAGKAVQTRVRTGLTDGTSIVVTGGLQEGDTVLLPQTRPPGTGTFSGSSFGGGSVVGRGGTGSGTRGGLPGGFGGF</sequence>
<evidence type="ECO:0000259" key="4">
    <source>
        <dbReference type="Pfam" id="PF25954"/>
    </source>
</evidence>
<dbReference type="SUPFAM" id="SSF111369">
    <property type="entry name" value="HlyD-like secretion proteins"/>
    <property type="match status" value="1"/>
</dbReference>
<dbReference type="AlphaFoldDB" id="A0A917UNC9"/>
<evidence type="ECO:0000313" key="5">
    <source>
        <dbReference type="EMBL" id="GGJ70594.1"/>
    </source>
</evidence>
<dbReference type="EMBL" id="BMOE01000003">
    <property type="protein sequence ID" value="GGJ70594.1"/>
    <property type="molecule type" value="Genomic_DNA"/>
</dbReference>
<dbReference type="Gene3D" id="2.40.30.170">
    <property type="match status" value="1"/>
</dbReference>
<keyword evidence="6" id="KW-1185">Reference proteome</keyword>
<dbReference type="InterPro" id="IPR058792">
    <property type="entry name" value="Beta-barrel_RND_2"/>
</dbReference>
<comment type="caution">
    <text evidence="5">The sequence shown here is derived from an EMBL/GenBank/DDBJ whole genome shotgun (WGS) entry which is preliminary data.</text>
</comment>
<dbReference type="PANTHER" id="PTHR32347:SF14">
    <property type="entry name" value="EFFLUX SYSTEM COMPONENT YKNX-RELATED"/>
    <property type="match status" value="1"/>
</dbReference>
<evidence type="ECO:0000256" key="1">
    <source>
        <dbReference type="ARBA" id="ARBA00004196"/>
    </source>
</evidence>
<dbReference type="FunFam" id="2.40.30.170:FF:000010">
    <property type="entry name" value="Efflux RND transporter periplasmic adaptor subunit"/>
    <property type="match status" value="1"/>
</dbReference>
<feature type="domain" description="CusB-like beta-barrel" evidence="4">
    <location>
        <begin position="265"/>
        <end position="336"/>
    </location>
</feature>
<reference evidence="5" key="2">
    <citation type="submission" date="2020-09" db="EMBL/GenBank/DDBJ databases">
        <authorList>
            <person name="Sun Q."/>
            <person name="Ohkuma M."/>
        </authorList>
    </citation>
    <scope>NUCLEOTIDE SEQUENCE</scope>
    <source>
        <strain evidence="5">JCM 14371</strain>
    </source>
</reference>